<dbReference type="AlphaFoldDB" id="A0AAV3PW24"/>
<proteinExistence type="predicted"/>
<evidence type="ECO:0000313" key="3">
    <source>
        <dbReference type="EMBL" id="GAA0154137.1"/>
    </source>
</evidence>
<dbReference type="EMBL" id="BAABME010033825">
    <property type="protein sequence ID" value="GAA0154137.1"/>
    <property type="molecule type" value="Genomic_DNA"/>
</dbReference>
<evidence type="ECO:0000259" key="2">
    <source>
        <dbReference type="Pfam" id="PF25597"/>
    </source>
</evidence>
<dbReference type="Pfam" id="PF25597">
    <property type="entry name" value="SH3_retrovirus"/>
    <property type="match status" value="1"/>
</dbReference>
<gene>
    <name evidence="3" type="ORF">LIER_43262</name>
</gene>
<accession>A0AAV3PW24</accession>
<feature type="region of interest" description="Disordered" evidence="1">
    <location>
        <begin position="133"/>
        <end position="160"/>
    </location>
</feature>
<dbReference type="InterPro" id="IPR057670">
    <property type="entry name" value="SH3_retrovirus"/>
</dbReference>
<protein>
    <recommendedName>
        <fullName evidence="2">Retroviral polymerase SH3-like domain-containing protein</fullName>
    </recommendedName>
</protein>
<reference evidence="3 4" key="1">
    <citation type="submission" date="2024-01" db="EMBL/GenBank/DDBJ databases">
        <title>The complete chloroplast genome sequence of Lithospermum erythrorhizon: insights into the phylogenetic relationship among Boraginaceae species and the maternal lineages of purple gromwells.</title>
        <authorList>
            <person name="Okada T."/>
            <person name="Watanabe K."/>
        </authorList>
    </citation>
    <scope>NUCLEOTIDE SEQUENCE [LARGE SCALE GENOMIC DNA]</scope>
</reference>
<dbReference type="Proteomes" id="UP001454036">
    <property type="component" value="Unassembled WGS sequence"/>
</dbReference>
<sequence>MELYMNIQCQCGSSLFYALKVLFFLVLRERISPFQVKFLGSEHQCPAFCLTFGIADPSRRLGRWAISSVEERAPDNCVVVLVLLFDMESKRIVISRDVVFEEDKQWDWGNDYTEQINAELEWDDNHNVDHHIDAATEKGGNEENDAEDKNDLPNHDNVEE</sequence>
<comment type="caution">
    <text evidence="3">The sequence shown here is derived from an EMBL/GenBank/DDBJ whole genome shotgun (WGS) entry which is preliminary data.</text>
</comment>
<feature type="domain" description="Retroviral polymerase SH3-like" evidence="2">
    <location>
        <begin position="84"/>
        <end position="111"/>
    </location>
</feature>
<name>A0AAV3PW24_LITER</name>
<evidence type="ECO:0000313" key="4">
    <source>
        <dbReference type="Proteomes" id="UP001454036"/>
    </source>
</evidence>
<keyword evidence="4" id="KW-1185">Reference proteome</keyword>
<organism evidence="3 4">
    <name type="scientific">Lithospermum erythrorhizon</name>
    <name type="common">Purple gromwell</name>
    <name type="synonym">Lithospermum officinale var. erythrorhizon</name>
    <dbReference type="NCBI Taxonomy" id="34254"/>
    <lineage>
        <taxon>Eukaryota</taxon>
        <taxon>Viridiplantae</taxon>
        <taxon>Streptophyta</taxon>
        <taxon>Embryophyta</taxon>
        <taxon>Tracheophyta</taxon>
        <taxon>Spermatophyta</taxon>
        <taxon>Magnoliopsida</taxon>
        <taxon>eudicotyledons</taxon>
        <taxon>Gunneridae</taxon>
        <taxon>Pentapetalae</taxon>
        <taxon>asterids</taxon>
        <taxon>lamiids</taxon>
        <taxon>Boraginales</taxon>
        <taxon>Boraginaceae</taxon>
        <taxon>Boraginoideae</taxon>
        <taxon>Lithospermeae</taxon>
        <taxon>Lithospermum</taxon>
    </lineage>
</organism>
<evidence type="ECO:0000256" key="1">
    <source>
        <dbReference type="SAM" id="MobiDB-lite"/>
    </source>
</evidence>